<dbReference type="Pfam" id="PF06863">
    <property type="entry name" value="DUF1254"/>
    <property type="match status" value="1"/>
</dbReference>
<dbReference type="STRING" id="1777140.AWB79_07516"/>
<dbReference type="InterPro" id="IPR010679">
    <property type="entry name" value="DUF1254"/>
</dbReference>
<feature type="domain" description="DUF1254" evidence="2">
    <location>
        <begin position="80"/>
        <end position="201"/>
    </location>
</feature>
<dbReference type="PANTHER" id="PTHR36509">
    <property type="entry name" value="BLL3101 PROTEIN"/>
    <property type="match status" value="1"/>
</dbReference>
<sequence length="454" mass="49473">MHIYALSRRVSASMVVALALTGATGVLYAALALEKTTAAVRPDEKTVSDAYLYLLGRLLVIRQEETDRKAPGFAWNTVKYNPPGSADFVNPNFDVAYLEAWIATDDHGGVLLEVPEVKGRYYTAQILDEWGEVIANINERTFPSKPYGKFALVKPGSNAPIPSDAARIELHSSKAKLLARVEIKDDRDAALALQKQFKLAPLGDVSVSPSPSVPDFDNAKLLGADAFDNVDAVLASALDVSPVAARMQQQVRYVAGYAASSPDARAEIDRLLHDKIDPDFVQNALARSGPVHNHWVGGAQTGNYGSDFRLRTIANYAGIWANTTDEVIYFVATADAANKPLDGGKTYIMHFPAGRLPSSVVDGYWSVILVGFPDYRVVPNSLNRFNFNSYSKLTPERDGSLKIAIGPNPVKGVPETNWLPSASGKRFSLTFRTYVPKDIVRQGKWAPPAVTEVH</sequence>
<dbReference type="PANTHER" id="PTHR36509:SF2">
    <property type="entry name" value="BLL3101 PROTEIN"/>
    <property type="match status" value="1"/>
</dbReference>
<evidence type="ECO:0000259" key="2">
    <source>
        <dbReference type="Pfam" id="PF06863"/>
    </source>
</evidence>
<dbReference type="SUPFAM" id="SSF160935">
    <property type="entry name" value="VPA0735-like"/>
    <property type="match status" value="1"/>
</dbReference>
<comment type="caution">
    <text evidence="3">The sequence shown here is derived from an EMBL/GenBank/DDBJ whole genome shotgun (WGS) entry which is preliminary data.</text>
</comment>
<keyword evidence="3" id="KW-0449">Lipoprotein</keyword>
<gene>
    <name evidence="3" type="ORF">AWB79_07516</name>
</gene>
<evidence type="ECO:0000259" key="1">
    <source>
        <dbReference type="Pfam" id="PF06742"/>
    </source>
</evidence>
<evidence type="ECO:0000313" key="4">
    <source>
        <dbReference type="Proteomes" id="UP000054851"/>
    </source>
</evidence>
<dbReference type="EMBL" id="FCOA02000060">
    <property type="protein sequence ID" value="SAK97768.1"/>
    <property type="molecule type" value="Genomic_DNA"/>
</dbReference>
<dbReference type="AlphaFoldDB" id="A0A158DT64"/>
<dbReference type="InterPro" id="IPR037049">
    <property type="entry name" value="DUF1214_C_sf"/>
</dbReference>
<dbReference type="Pfam" id="PF06742">
    <property type="entry name" value="DUF1214"/>
    <property type="match status" value="1"/>
</dbReference>
<accession>A0A158DT64</accession>
<evidence type="ECO:0000313" key="3">
    <source>
        <dbReference type="EMBL" id="SAK97768.1"/>
    </source>
</evidence>
<dbReference type="Gene3D" id="2.60.120.600">
    <property type="entry name" value="Domain of unknown function DUF1214, C-terminal domain"/>
    <property type="match status" value="1"/>
</dbReference>
<dbReference type="Proteomes" id="UP000054851">
    <property type="component" value="Unassembled WGS sequence"/>
</dbReference>
<organism evidence="3 4">
    <name type="scientific">Caballeronia hypogeia</name>
    <dbReference type="NCBI Taxonomy" id="1777140"/>
    <lineage>
        <taxon>Bacteria</taxon>
        <taxon>Pseudomonadati</taxon>
        <taxon>Pseudomonadota</taxon>
        <taxon>Betaproteobacteria</taxon>
        <taxon>Burkholderiales</taxon>
        <taxon>Burkholderiaceae</taxon>
        <taxon>Caballeronia</taxon>
    </lineage>
</organism>
<dbReference type="InterPro" id="IPR010621">
    <property type="entry name" value="DUF1214"/>
</dbReference>
<reference evidence="3" key="1">
    <citation type="submission" date="2016-01" db="EMBL/GenBank/DDBJ databases">
        <authorList>
            <person name="Peeters C."/>
        </authorList>
    </citation>
    <scope>NUCLEOTIDE SEQUENCE</scope>
    <source>
        <strain evidence="3">LMG 29322</strain>
    </source>
</reference>
<keyword evidence="4" id="KW-1185">Reference proteome</keyword>
<proteinExistence type="predicted"/>
<dbReference type="Gene3D" id="2.60.40.1610">
    <property type="entry name" value="Domain of unknown function DUF1254"/>
    <property type="match status" value="1"/>
</dbReference>
<feature type="domain" description="DUF1214" evidence="1">
    <location>
        <begin position="326"/>
        <end position="437"/>
    </location>
</feature>
<dbReference type="InterPro" id="IPR037050">
    <property type="entry name" value="DUF1254_sf"/>
</dbReference>
<name>A0A158DT64_9BURK</name>
<protein>
    <submittedName>
        <fullName evidence="3">Lipoprotein</fullName>
    </submittedName>
</protein>